<organism evidence="1">
    <name type="scientific">Tanacetum cinerariifolium</name>
    <name type="common">Dalmatian daisy</name>
    <name type="synonym">Chrysanthemum cinerariifolium</name>
    <dbReference type="NCBI Taxonomy" id="118510"/>
    <lineage>
        <taxon>Eukaryota</taxon>
        <taxon>Viridiplantae</taxon>
        <taxon>Streptophyta</taxon>
        <taxon>Embryophyta</taxon>
        <taxon>Tracheophyta</taxon>
        <taxon>Spermatophyta</taxon>
        <taxon>Magnoliopsida</taxon>
        <taxon>eudicotyledons</taxon>
        <taxon>Gunneridae</taxon>
        <taxon>Pentapetalae</taxon>
        <taxon>asterids</taxon>
        <taxon>campanulids</taxon>
        <taxon>Asterales</taxon>
        <taxon>Asteraceae</taxon>
        <taxon>Asteroideae</taxon>
        <taxon>Anthemideae</taxon>
        <taxon>Anthemidinae</taxon>
        <taxon>Tanacetum</taxon>
    </lineage>
</organism>
<proteinExistence type="predicted"/>
<dbReference type="EMBL" id="BKCJ010005111">
    <property type="protein sequence ID" value="GEU64968.1"/>
    <property type="molecule type" value="Genomic_DNA"/>
</dbReference>
<comment type="caution">
    <text evidence="1">The sequence shown here is derived from an EMBL/GenBank/DDBJ whole genome shotgun (WGS) entry which is preliminary data.</text>
</comment>
<sequence>MLHVPRKPFNQYTRYDDSISYVPAFNPLSTNNITIIPDPIAPLTEIISHSSESPNSLVTNDHPITSKHDELEPAEAHYDDDLLDQINLTTEVITNNKDVLVSIPIPSPPDNNFVRLAPQDKWYKDKHILLVNILGELNAGVTTKSRLGDSKAASSHECLYVAFLLDIKPKRVIDALNEEGWVLAMQEEMNQYHANPKESHLVVVKGIFKFLKGTLSLGLWYPKRSGFDLKAYSESDYVGCNQVRKRTSGGCQIIGVKLVYWSAEKQISMAMLSAKAKYVFAAGCYAQVLWMKSQVDDYDIFYNKVPIFCNNSGVITISNNSVLHSRTKHIEIKYHFIRDHILKGDIELHFVPTDF</sequence>
<name>A0A6L2LTM4_TANCI</name>
<accession>A0A6L2LTM4</accession>
<dbReference type="PANTHER" id="PTHR11439">
    <property type="entry name" value="GAG-POL-RELATED RETROTRANSPOSON"/>
    <property type="match status" value="1"/>
</dbReference>
<dbReference type="PANTHER" id="PTHR11439:SF495">
    <property type="entry name" value="REVERSE TRANSCRIPTASE, RNA-DEPENDENT DNA POLYMERASE-RELATED"/>
    <property type="match status" value="1"/>
</dbReference>
<dbReference type="CDD" id="cd09272">
    <property type="entry name" value="RNase_HI_RT_Ty1"/>
    <property type="match status" value="1"/>
</dbReference>
<reference evidence="1" key="1">
    <citation type="journal article" date="2019" name="Sci. Rep.">
        <title>Draft genome of Tanacetum cinerariifolium, the natural source of mosquito coil.</title>
        <authorList>
            <person name="Yamashiro T."/>
            <person name="Shiraishi A."/>
            <person name="Satake H."/>
            <person name="Nakayama K."/>
        </authorList>
    </citation>
    <scope>NUCLEOTIDE SEQUENCE</scope>
</reference>
<evidence type="ECO:0000313" key="1">
    <source>
        <dbReference type="EMBL" id="GEU64968.1"/>
    </source>
</evidence>
<dbReference type="AlphaFoldDB" id="A0A6L2LTM4"/>
<gene>
    <name evidence="1" type="ORF">Tci_036946</name>
</gene>
<protein>
    <submittedName>
        <fullName evidence="1">Retrovirus-related Pol polyprotein from transposon TNT 1-94</fullName>
    </submittedName>
</protein>